<evidence type="ECO:0000256" key="4">
    <source>
        <dbReference type="ARBA" id="ARBA00022729"/>
    </source>
</evidence>
<dbReference type="Pfam" id="PF00496">
    <property type="entry name" value="SBP_bac_5"/>
    <property type="match status" value="1"/>
</dbReference>
<dbReference type="GO" id="GO:1904680">
    <property type="term" value="F:peptide transmembrane transporter activity"/>
    <property type="evidence" value="ECO:0007669"/>
    <property type="project" value="TreeGrafter"/>
</dbReference>
<accession>A0A165YPI0</accession>
<dbReference type="InterPro" id="IPR039424">
    <property type="entry name" value="SBP_5"/>
</dbReference>
<comment type="similarity">
    <text evidence="2">Belongs to the bacterial solute-binding protein 5 family.</text>
</comment>
<evidence type="ECO:0000256" key="1">
    <source>
        <dbReference type="ARBA" id="ARBA00004193"/>
    </source>
</evidence>
<dbReference type="PANTHER" id="PTHR30290">
    <property type="entry name" value="PERIPLASMIC BINDING COMPONENT OF ABC TRANSPORTER"/>
    <property type="match status" value="1"/>
</dbReference>
<keyword evidence="7" id="KW-1185">Reference proteome</keyword>
<dbReference type="Proteomes" id="UP000076476">
    <property type="component" value="Unassembled WGS sequence"/>
</dbReference>
<comment type="subcellular location">
    <subcellularLocation>
        <location evidence="1">Cell membrane</location>
        <topology evidence="1">Lipid-anchor</topology>
    </subcellularLocation>
</comment>
<dbReference type="Gene3D" id="3.40.190.10">
    <property type="entry name" value="Periplasmic binding protein-like II"/>
    <property type="match status" value="1"/>
</dbReference>
<gene>
    <name evidence="6" type="ORF">AZI98_03975</name>
</gene>
<organism evidence="6 7">
    <name type="scientific">Aeribacillus pallidus</name>
    <dbReference type="NCBI Taxonomy" id="33936"/>
    <lineage>
        <taxon>Bacteria</taxon>
        <taxon>Bacillati</taxon>
        <taxon>Bacillota</taxon>
        <taxon>Bacilli</taxon>
        <taxon>Bacillales</taxon>
        <taxon>Bacillaceae</taxon>
        <taxon>Aeribacillus</taxon>
    </lineage>
</organism>
<feature type="domain" description="Solute-binding protein family 5" evidence="5">
    <location>
        <begin position="96"/>
        <end position="455"/>
    </location>
</feature>
<dbReference type="STRING" id="33936.AZI98_03975"/>
<comment type="caution">
    <text evidence="6">The sequence shown here is derived from an EMBL/GenBank/DDBJ whole genome shotgun (WGS) entry which is preliminary data.</text>
</comment>
<evidence type="ECO:0000313" key="6">
    <source>
        <dbReference type="EMBL" id="KZN97310.1"/>
    </source>
</evidence>
<dbReference type="InterPro" id="IPR023765">
    <property type="entry name" value="SBP_5_CS"/>
</dbReference>
<dbReference type="Gene3D" id="3.90.76.10">
    <property type="entry name" value="Dipeptide-binding Protein, Domain 1"/>
    <property type="match status" value="1"/>
</dbReference>
<keyword evidence="4" id="KW-0732">Signal</keyword>
<dbReference type="InterPro" id="IPR030678">
    <property type="entry name" value="Peptide/Ni-bd"/>
</dbReference>
<keyword evidence="3" id="KW-0813">Transport</keyword>
<dbReference type="EMBL" id="LWBR01000011">
    <property type="protein sequence ID" value="KZN97310.1"/>
    <property type="molecule type" value="Genomic_DNA"/>
</dbReference>
<proteinExistence type="inferred from homology"/>
<sequence>MDLARLKRPWLYISILLFLLLLHGCSSLDYNRKPQPTVKEIKEEELDPLIVPETFIIGSTESPQLFNPLYSLDESSSQLEGMLFDGLVTVDEQLRPKPHLAEKIQQSENGLEYTVTIRRGVKFHDGKELTADDVVFTYSIPLSPDYNGERSSDFEMIESIEKLDKYTVKFRLREKDASFLPVTLSYGILPKHLLKNVQVAKLKEHKFNTSQPVGTGPFRFVKWEKNGFVELAANEHYFLGKPRIKSIKYKIVHNQEALYEQLKNGEVHYAPEIELTNVKKIKRLRGLDVQSNISHSYVFIGWNEKNELFQDKKVRQALTMAINRKAIVHKILHRQGKEAHIPETPIASIFTDEIQTLKYNRREAKKLLKEAGWEDTDRDGILDREGKDFSFTLKTNKGNVVREKVALLVQKQLKEIGIDVKTEFWEWEDLIKQISPPNWDYDALILEWSLSKFPNHFDIFHSSQREYGLNFVWWENEQADLLLSKSRKIMDESERKQIYKEIFQIIEDEQPYTVLYYPKEFRALPERLNGYIFHPKNYFYKVHEWSFSES</sequence>
<dbReference type="SUPFAM" id="SSF53850">
    <property type="entry name" value="Periplasmic binding protein-like II"/>
    <property type="match status" value="1"/>
</dbReference>
<protein>
    <submittedName>
        <fullName evidence="6">Peptide-binding protein</fullName>
    </submittedName>
</protein>
<reference evidence="6 7" key="1">
    <citation type="submission" date="2016-04" db="EMBL/GenBank/DDBJ databases">
        <title>Draft genome sequence of Aeribacillus pallidus 8m3 from petroleum reservoir.</title>
        <authorList>
            <person name="Poltaraus A.B."/>
            <person name="Nazina T.N."/>
            <person name="Tourova T.P."/>
            <person name="Malakho S.M."/>
            <person name="Korshunova A.V."/>
            <person name="Sokolova D.S."/>
        </authorList>
    </citation>
    <scope>NUCLEOTIDE SEQUENCE [LARGE SCALE GENOMIC DNA]</scope>
    <source>
        <strain evidence="6 7">8m3</strain>
    </source>
</reference>
<dbReference type="AlphaFoldDB" id="A0A165YPI0"/>
<dbReference type="GO" id="GO:0043190">
    <property type="term" value="C:ATP-binding cassette (ABC) transporter complex"/>
    <property type="evidence" value="ECO:0007669"/>
    <property type="project" value="InterPro"/>
</dbReference>
<evidence type="ECO:0000256" key="2">
    <source>
        <dbReference type="ARBA" id="ARBA00005695"/>
    </source>
</evidence>
<name>A0A165YPI0_9BACI</name>
<dbReference type="GO" id="GO:0042597">
    <property type="term" value="C:periplasmic space"/>
    <property type="evidence" value="ECO:0007669"/>
    <property type="project" value="UniProtKB-ARBA"/>
</dbReference>
<dbReference type="GO" id="GO:0015833">
    <property type="term" value="P:peptide transport"/>
    <property type="evidence" value="ECO:0007669"/>
    <property type="project" value="TreeGrafter"/>
</dbReference>
<dbReference type="OrthoDB" id="9796817at2"/>
<dbReference type="CDD" id="cd08514">
    <property type="entry name" value="PBP2_AppA_like"/>
    <property type="match status" value="1"/>
</dbReference>
<dbReference type="PANTHER" id="PTHR30290:SF9">
    <property type="entry name" value="OLIGOPEPTIDE-BINDING PROTEIN APPA"/>
    <property type="match status" value="1"/>
</dbReference>
<evidence type="ECO:0000313" key="7">
    <source>
        <dbReference type="Proteomes" id="UP000076476"/>
    </source>
</evidence>
<evidence type="ECO:0000256" key="3">
    <source>
        <dbReference type="ARBA" id="ARBA00022448"/>
    </source>
</evidence>
<dbReference type="PROSITE" id="PS01040">
    <property type="entry name" value="SBP_BACTERIAL_5"/>
    <property type="match status" value="1"/>
</dbReference>
<dbReference type="FunFam" id="3.10.105.10:FF:000006">
    <property type="entry name" value="Peptide ABC transporter substrate-binding protein"/>
    <property type="match status" value="1"/>
</dbReference>
<evidence type="ECO:0000259" key="5">
    <source>
        <dbReference type="Pfam" id="PF00496"/>
    </source>
</evidence>
<dbReference type="Gene3D" id="3.10.105.10">
    <property type="entry name" value="Dipeptide-binding Protein, Domain 3"/>
    <property type="match status" value="1"/>
</dbReference>
<dbReference type="PIRSF" id="PIRSF002741">
    <property type="entry name" value="MppA"/>
    <property type="match status" value="1"/>
</dbReference>
<dbReference type="InterPro" id="IPR000914">
    <property type="entry name" value="SBP_5_dom"/>
</dbReference>